<dbReference type="PRINTS" id="PR00471">
    <property type="entry name" value="ACETATEKNASE"/>
</dbReference>
<keyword evidence="3 5" id="KW-0418">Kinase</keyword>
<dbReference type="GO" id="GO:0008776">
    <property type="term" value="F:acetate kinase activity"/>
    <property type="evidence" value="ECO:0007669"/>
    <property type="project" value="UniProtKB-UniRule"/>
</dbReference>
<dbReference type="InterPro" id="IPR000890">
    <property type="entry name" value="Aliphatic_acid_kin_short-chain"/>
</dbReference>
<dbReference type="PANTHER" id="PTHR21060:SF15">
    <property type="entry name" value="ACETATE KINASE-RELATED"/>
    <property type="match status" value="1"/>
</dbReference>
<name>A0A194XKF5_MOLSC</name>
<dbReference type="InterPro" id="IPR023865">
    <property type="entry name" value="Aliphatic_acid_kinase_CS"/>
</dbReference>
<dbReference type="GO" id="GO:0006083">
    <property type="term" value="P:acetate metabolic process"/>
    <property type="evidence" value="ECO:0007669"/>
    <property type="project" value="TreeGrafter"/>
</dbReference>
<feature type="binding site" evidence="5">
    <location>
        <position position="400"/>
    </location>
    <ligand>
        <name>Mg(2+)</name>
        <dbReference type="ChEBI" id="CHEBI:18420"/>
    </ligand>
</feature>
<dbReference type="InterPro" id="IPR004372">
    <property type="entry name" value="Ac/propionate_kinase"/>
</dbReference>
<dbReference type="GO" id="GO:0005524">
    <property type="term" value="F:ATP binding"/>
    <property type="evidence" value="ECO:0007669"/>
    <property type="project" value="UniProtKB-KW"/>
</dbReference>
<evidence type="ECO:0000313" key="6">
    <source>
        <dbReference type="EMBL" id="KUJ20272.1"/>
    </source>
</evidence>
<dbReference type="InterPro" id="IPR043129">
    <property type="entry name" value="ATPase_NBD"/>
</dbReference>
<evidence type="ECO:0000256" key="5">
    <source>
        <dbReference type="HAMAP-Rule" id="MF_03131"/>
    </source>
</evidence>
<dbReference type="Proteomes" id="UP000070700">
    <property type="component" value="Unassembled WGS sequence"/>
</dbReference>
<feature type="binding site" evidence="5">
    <location>
        <begin position="216"/>
        <end position="220"/>
    </location>
    <ligand>
        <name>ATP</name>
        <dbReference type="ChEBI" id="CHEBI:30616"/>
    </ligand>
</feature>
<comment type="catalytic activity">
    <reaction evidence="5">
        <text>acetate + ATP = acetyl phosphate + ADP</text>
        <dbReference type="Rhea" id="RHEA:11352"/>
        <dbReference type="ChEBI" id="CHEBI:22191"/>
        <dbReference type="ChEBI" id="CHEBI:30089"/>
        <dbReference type="ChEBI" id="CHEBI:30616"/>
        <dbReference type="ChEBI" id="CHEBI:456216"/>
        <dbReference type="EC" id="2.7.2.1"/>
    </reaction>
</comment>
<evidence type="ECO:0000256" key="3">
    <source>
        <dbReference type="ARBA" id="ARBA00022777"/>
    </source>
</evidence>
<dbReference type="EC" id="2.7.2.1" evidence="5"/>
<keyword evidence="5" id="KW-0460">Magnesium</keyword>
<feature type="binding site" evidence="5">
    <location>
        <position position="9"/>
    </location>
    <ligand>
        <name>Mg(2+)</name>
        <dbReference type="ChEBI" id="CHEBI:18420"/>
    </ligand>
</feature>
<feature type="binding site" evidence="5">
    <location>
        <position position="16"/>
    </location>
    <ligand>
        <name>ATP</name>
        <dbReference type="ChEBI" id="CHEBI:30616"/>
    </ligand>
</feature>
<protein>
    <recommendedName>
        <fullName evidence="5">Probable acetate kinase</fullName>
        <ecNumber evidence="5">2.7.2.1</ecNumber>
    </recommendedName>
    <alternativeName>
        <fullName evidence="5">Acetokinase</fullName>
    </alternativeName>
</protein>
<feature type="site" description="Transition state stabilizer" evidence="5">
    <location>
        <position position="188"/>
    </location>
</feature>
<dbReference type="InParanoid" id="A0A194XKF5"/>
<dbReference type="PANTHER" id="PTHR21060">
    <property type="entry name" value="ACETATE KINASE"/>
    <property type="match status" value="1"/>
</dbReference>
<evidence type="ECO:0000313" key="7">
    <source>
        <dbReference type="Proteomes" id="UP000070700"/>
    </source>
</evidence>
<dbReference type="Gene3D" id="3.30.420.40">
    <property type="match status" value="2"/>
</dbReference>
<organism evidence="6 7">
    <name type="scientific">Mollisia scopiformis</name>
    <name type="common">Conifer needle endophyte fungus</name>
    <name type="synonym">Phialocephala scopiformis</name>
    <dbReference type="NCBI Taxonomy" id="149040"/>
    <lineage>
        <taxon>Eukaryota</taxon>
        <taxon>Fungi</taxon>
        <taxon>Dikarya</taxon>
        <taxon>Ascomycota</taxon>
        <taxon>Pezizomycotina</taxon>
        <taxon>Leotiomycetes</taxon>
        <taxon>Helotiales</taxon>
        <taxon>Mollisiaceae</taxon>
        <taxon>Mollisia</taxon>
    </lineage>
</organism>
<accession>A0A194XKF5</accession>
<sequence length="416" mass="45793">MAKIILSVNAGSSSVKISVYSAEQGQEPKELAETQIDGLTAPPPQLKYTRGERTVCKDKKLEEKISSQNDAFKYMLDQLIGDKDFPAISKKEDIAIVCHRVVHGGDYETPQIINEDTYHHLEALTDLAPLHNASALEIVKFLIKEMPDTRNVAVFDSEFHQTIPEHIRTYPIDQEIAKKNKLRKYGFHGISYSFITRSVAQYLGKKESETSLIVLHLGSGASACAIKNGKSWDTSMGLTPLAGLPGATRSGSVDPSLVFHYATNVGKLSPSSTESLHISRAEEILNKEAGWKSLTGTTNFGVIASSDEPKMKLAFDIFLDRILGYIGSYYVTLNGKVDALVFAGGIGEKSDLLRRRVAEETACLGFEVDDELNKKQIKDVVQSVGKKGAKHGLLVCQTNEQFEMARYCAIDEKLFG</sequence>
<dbReference type="SUPFAM" id="SSF53067">
    <property type="entry name" value="Actin-like ATPase domain"/>
    <property type="match status" value="2"/>
</dbReference>
<dbReference type="KEGG" id="psco:LY89DRAFT_779062"/>
<keyword evidence="1 5" id="KW-0808">Transferase</keyword>
<dbReference type="GO" id="GO:0000287">
    <property type="term" value="F:magnesium ion binding"/>
    <property type="evidence" value="ECO:0007669"/>
    <property type="project" value="UniProtKB-UniRule"/>
</dbReference>
<keyword evidence="4 5" id="KW-0067">ATP-binding</keyword>
<keyword evidence="7" id="KW-1185">Reference proteome</keyword>
<dbReference type="HAMAP" id="MF_00020">
    <property type="entry name" value="Acetate_kinase"/>
    <property type="match status" value="1"/>
</dbReference>
<dbReference type="OrthoDB" id="67445at2759"/>
<dbReference type="PIRSF" id="PIRSF000722">
    <property type="entry name" value="Acetate_prop_kin"/>
    <property type="match status" value="1"/>
</dbReference>
<dbReference type="NCBIfam" id="TIGR00016">
    <property type="entry name" value="ackA"/>
    <property type="match status" value="1"/>
</dbReference>
<proteinExistence type="inferred from homology"/>
<gene>
    <name evidence="6" type="ORF">LY89DRAFT_779062</name>
</gene>
<dbReference type="UniPathway" id="UPA00340">
    <property type="reaction ID" value="UER00458"/>
</dbReference>
<comment type="caution">
    <text evidence="5">Lacks conserved residue(s) required for the propagation of feature annotation.</text>
</comment>
<dbReference type="EMBL" id="KQ947409">
    <property type="protein sequence ID" value="KUJ20272.1"/>
    <property type="molecule type" value="Genomic_DNA"/>
</dbReference>
<dbReference type="PROSITE" id="PS01075">
    <property type="entry name" value="ACETATE_KINASE_1"/>
    <property type="match status" value="1"/>
</dbReference>
<keyword evidence="5" id="KW-0479">Metal-binding</keyword>
<evidence type="ECO:0000256" key="1">
    <source>
        <dbReference type="ARBA" id="ARBA00022679"/>
    </source>
</evidence>
<dbReference type="Pfam" id="PF00871">
    <property type="entry name" value="Acetate_kinase"/>
    <property type="match status" value="1"/>
</dbReference>
<keyword evidence="2 5" id="KW-0547">Nucleotide-binding</keyword>
<evidence type="ECO:0000256" key="2">
    <source>
        <dbReference type="ARBA" id="ARBA00022741"/>
    </source>
</evidence>
<dbReference type="RefSeq" id="XP_018074627.1">
    <property type="nucleotide sequence ID" value="XM_018222267.1"/>
</dbReference>
<reference evidence="6 7" key="1">
    <citation type="submission" date="2015-10" db="EMBL/GenBank/DDBJ databases">
        <title>Full genome of DAOMC 229536 Phialocephala scopiformis, a fungal endophyte of spruce producing the potent anti-insectan compound rugulosin.</title>
        <authorList>
            <consortium name="DOE Joint Genome Institute"/>
            <person name="Walker A.K."/>
            <person name="Frasz S.L."/>
            <person name="Seifert K.A."/>
            <person name="Miller J.D."/>
            <person name="Mondo S.J."/>
            <person name="Labutti K."/>
            <person name="Lipzen A."/>
            <person name="Dockter R."/>
            <person name="Kennedy M."/>
            <person name="Grigoriev I.V."/>
            <person name="Spatafora J.W."/>
        </authorList>
    </citation>
    <scope>NUCLEOTIDE SEQUENCE [LARGE SCALE GENOMIC DNA]</scope>
    <source>
        <strain evidence="6 7">CBS 120377</strain>
    </source>
</reference>
<evidence type="ECO:0000256" key="4">
    <source>
        <dbReference type="ARBA" id="ARBA00022840"/>
    </source>
</evidence>
<dbReference type="STRING" id="149040.A0A194XKF5"/>
<comment type="cofactor">
    <cofactor evidence="5">
        <name>Mg(2+)</name>
        <dbReference type="ChEBI" id="CHEBI:18420"/>
    </cofactor>
</comment>
<dbReference type="PROSITE" id="PS01076">
    <property type="entry name" value="ACETATE_KINASE_2"/>
    <property type="match status" value="1"/>
</dbReference>
<dbReference type="GO" id="GO:0006085">
    <property type="term" value="P:acetyl-CoA biosynthetic process"/>
    <property type="evidence" value="ECO:0007669"/>
    <property type="project" value="UniProtKB-UniRule"/>
</dbReference>
<feature type="active site" description="Proton donor/acceptor" evidence="5">
    <location>
        <position position="156"/>
    </location>
</feature>
<comment type="similarity">
    <text evidence="5">Belongs to the acetokinase family.</text>
</comment>
<dbReference type="GeneID" id="28831993"/>
<feature type="binding site" evidence="5">
    <location>
        <position position="100"/>
    </location>
    <ligand>
        <name>substrate</name>
    </ligand>
</feature>
<comment type="pathway">
    <text evidence="5">Metabolic intermediate biosynthesis; acetyl-CoA biosynthesis; acetyl-CoA from acetate: step 1/2.</text>
</comment>
<dbReference type="AlphaFoldDB" id="A0A194XKF5"/>
<feature type="site" description="Transition state stabilizer" evidence="5">
    <location>
        <position position="249"/>
    </location>
</feature>